<organism evidence="1 2">
    <name type="scientific">Actinacidiphila cocklensis</name>
    <dbReference type="NCBI Taxonomy" id="887465"/>
    <lineage>
        <taxon>Bacteria</taxon>
        <taxon>Bacillati</taxon>
        <taxon>Actinomycetota</taxon>
        <taxon>Actinomycetes</taxon>
        <taxon>Kitasatosporales</taxon>
        <taxon>Streptomycetaceae</taxon>
        <taxon>Actinacidiphila</taxon>
    </lineage>
</organism>
<evidence type="ECO:0000313" key="2">
    <source>
        <dbReference type="Proteomes" id="UP001152519"/>
    </source>
</evidence>
<dbReference type="AlphaFoldDB" id="A0A9W4EAT2"/>
<keyword evidence="2" id="KW-1185">Reference proteome</keyword>
<accession>A0A9W4EAT2</accession>
<dbReference type="EMBL" id="CAJSLV010000092">
    <property type="protein sequence ID" value="CAG6397740.1"/>
    <property type="molecule type" value="Genomic_DNA"/>
</dbReference>
<dbReference type="Proteomes" id="UP001152519">
    <property type="component" value="Unassembled WGS sequence"/>
</dbReference>
<sequence length="56" mass="5622">MLPMLFGGGTRLAPALDPAAGLAFQSRRALPGGSVEIGYACGDARAPLPVRPASQA</sequence>
<evidence type="ECO:0000313" key="1">
    <source>
        <dbReference type="EMBL" id="CAG6397740.1"/>
    </source>
</evidence>
<proteinExistence type="predicted"/>
<protein>
    <submittedName>
        <fullName evidence="1">Uncharacterized protein</fullName>
    </submittedName>
</protein>
<name>A0A9W4EAT2_9ACTN</name>
<reference evidence="1" key="1">
    <citation type="submission" date="2021-05" db="EMBL/GenBank/DDBJ databases">
        <authorList>
            <person name="Arsene-Ploetze F."/>
        </authorList>
    </citation>
    <scope>NUCLEOTIDE SEQUENCE</scope>
    <source>
        <strain evidence="1">DSM 42138</strain>
    </source>
</reference>
<gene>
    <name evidence="1" type="ORF">SCOCK_60072</name>
</gene>
<dbReference type="RefSeq" id="WP_251498337.1">
    <property type="nucleotide sequence ID" value="NZ_CAJSLV010000092.1"/>
</dbReference>
<comment type="caution">
    <text evidence="1">The sequence shown here is derived from an EMBL/GenBank/DDBJ whole genome shotgun (WGS) entry which is preliminary data.</text>
</comment>